<protein>
    <submittedName>
        <fullName evidence="1">Uncharacterized protein</fullName>
    </submittedName>
</protein>
<comment type="caution">
    <text evidence="1">The sequence shown here is derived from an EMBL/GenBank/DDBJ whole genome shotgun (WGS) entry which is preliminary data.</text>
</comment>
<proteinExistence type="predicted"/>
<gene>
    <name evidence="1" type="ORF">E5329_01680</name>
</gene>
<dbReference type="EMBL" id="SRYA01000002">
    <property type="protein sequence ID" value="TGY98139.1"/>
    <property type="molecule type" value="Genomic_DNA"/>
</dbReference>
<evidence type="ECO:0000313" key="1">
    <source>
        <dbReference type="EMBL" id="TGY98139.1"/>
    </source>
</evidence>
<organism evidence="1 2">
    <name type="scientific">Petralouisia muris</name>
    <dbReference type="NCBI Taxonomy" id="3032872"/>
    <lineage>
        <taxon>Bacteria</taxon>
        <taxon>Bacillati</taxon>
        <taxon>Bacillota</taxon>
        <taxon>Clostridia</taxon>
        <taxon>Lachnospirales</taxon>
        <taxon>Lachnospiraceae</taxon>
        <taxon>Petralouisia</taxon>
    </lineage>
</organism>
<evidence type="ECO:0000313" key="2">
    <source>
        <dbReference type="Proteomes" id="UP000304953"/>
    </source>
</evidence>
<sequence>MKIRSVIFRLLGAVLCILIIFFIVLPMVEEGYQRYYGVGSIYLITGTGIPILLSLGLFMAVLWLFSKDGLKGYFEEENGEGIRAGFSRKKKCAVGLVSLFLTVVGIFGSMCWRQRFTLDGVDYRCFFYQKGYAWQDVECFTLRADFQGVLMFEFKMEDGAKRSFNGGWLWCTEYFSDGFERKFPEDVYDYARWLGRELGSRNIPLEAEGGWEKLEEKLEYESWKRLAEDVRRCYEDAAALGG</sequence>
<name>A0AC61S232_9FIRM</name>
<reference evidence="1" key="1">
    <citation type="submission" date="2019-04" db="EMBL/GenBank/DDBJ databases">
        <title>Microbes associate with the intestines of laboratory mice.</title>
        <authorList>
            <person name="Navarre W."/>
            <person name="Wong E."/>
            <person name="Huang K."/>
            <person name="Tropini C."/>
            <person name="Ng K."/>
            <person name="Yu B."/>
        </authorList>
    </citation>
    <scope>NUCLEOTIDE SEQUENCE</scope>
    <source>
        <strain evidence="1">NM01_1-7b</strain>
    </source>
</reference>
<keyword evidence="2" id="KW-1185">Reference proteome</keyword>
<accession>A0AC61S232</accession>
<dbReference type="Proteomes" id="UP000304953">
    <property type="component" value="Unassembled WGS sequence"/>
</dbReference>